<name>A0A8H6WCB8_9AGAR</name>
<accession>A0A8H6WCB8</accession>
<evidence type="ECO:0000313" key="1">
    <source>
        <dbReference type="EMBL" id="KAF7312662.1"/>
    </source>
</evidence>
<evidence type="ECO:0000313" key="2">
    <source>
        <dbReference type="Proteomes" id="UP000636479"/>
    </source>
</evidence>
<dbReference type="GeneID" id="59342191"/>
<organism evidence="1 2">
    <name type="scientific">Mycena indigotica</name>
    <dbReference type="NCBI Taxonomy" id="2126181"/>
    <lineage>
        <taxon>Eukaryota</taxon>
        <taxon>Fungi</taxon>
        <taxon>Dikarya</taxon>
        <taxon>Basidiomycota</taxon>
        <taxon>Agaricomycotina</taxon>
        <taxon>Agaricomycetes</taxon>
        <taxon>Agaricomycetidae</taxon>
        <taxon>Agaricales</taxon>
        <taxon>Marasmiineae</taxon>
        <taxon>Mycenaceae</taxon>
        <taxon>Mycena</taxon>
    </lineage>
</organism>
<comment type="caution">
    <text evidence="1">The sequence shown here is derived from an EMBL/GenBank/DDBJ whole genome shotgun (WGS) entry which is preliminary data.</text>
</comment>
<dbReference type="AlphaFoldDB" id="A0A8H6WCB8"/>
<dbReference type="Proteomes" id="UP000636479">
    <property type="component" value="Unassembled WGS sequence"/>
</dbReference>
<dbReference type="EMBL" id="JACAZF010000002">
    <property type="protein sequence ID" value="KAF7312662.1"/>
    <property type="molecule type" value="Genomic_DNA"/>
</dbReference>
<keyword evidence="2" id="KW-1185">Reference proteome</keyword>
<dbReference type="RefSeq" id="XP_037224770.1">
    <property type="nucleotide sequence ID" value="XM_037359675.1"/>
</dbReference>
<protein>
    <submittedName>
        <fullName evidence="1">Uncharacterized protein</fullName>
    </submittedName>
</protein>
<proteinExistence type="predicted"/>
<dbReference type="OrthoDB" id="3040823at2759"/>
<sequence>MNDLLDALNAGPQNGTDSNSPQILLDVIEAADMCPKAKLAELPIIEAVVSHLALPTIGGDFSTELGPEVTNDDVFQTQVSGAVLTIILTVIRRLSAASSTDDISIPSNISHSLISSWPLVSHGLWLYARALRRLGIHNGPIHQLGSPAHAFTTIVSLLQTYAHIKSLRTLVQNTTTTLSLVAFLWKFEVQDRRLFLQLRELFPCGSSPSAADLVPLYFFTLPSPKLEKLLTLVDNTRGESAMVALGHLRKNIAGLRSSGGDLATLSALQVNLNNVIGLHSTFLRPLLLTGQSTIIAVEALLHLTSNSLEKHHMRPCPQYHRAHMQIPQQLCVGRRCSGSGPSVRARTCRRFVASSPLDGRP</sequence>
<gene>
    <name evidence="1" type="ORF">MIND_00280500</name>
</gene>
<reference evidence="1" key="1">
    <citation type="submission" date="2020-05" db="EMBL/GenBank/DDBJ databases">
        <title>Mycena genomes resolve the evolution of fungal bioluminescence.</title>
        <authorList>
            <person name="Tsai I.J."/>
        </authorList>
    </citation>
    <scope>NUCLEOTIDE SEQUENCE</scope>
    <source>
        <strain evidence="1">171206Taipei</strain>
    </source>
</reference>